<feature type="transmembrane region" description="Helical" evidence="1">
    <location>
        <begin position="55"/>
        <end position="76"/>
    </location>
</feature>
<dbReference type="RefSeq" id="WP_014025642.1">
    <property type="nucleotide sequence ID" value="NC_015931.1"/>
</dbReference>
<dbReference type="GeneID" id="11139719"/>
<accession>G0EE49</accession>
<dbReference type="EMBL" id="CP002838">
    <property type="protein sequence ID" value="AEM37965.1"/>
    <property type="molecule type" value="Genomic_DNA"/>
</dbReference>
<keyword evidence="1" id="KW-1133">Transmembrane helix</keyword>
<evidence type="ECO:0000313" key="2">
    <source>
        <dbReference type="EMBL" id="AEM37965.1"/>
    </source>
</evidence>
<reference evidence="2 3" key="1">
    <citation type="journal article" date="2011" name="Stand. Genomic Sci.">
        <title>Complete genome sequence of the hyperthermophilic chemolithoautotroph Pyrolobus fumarii type strain (1A).</title>
        <authorList>
            <person name="Anderson I."/>
            <person name="Goker M."/>
            <person name="Nolan M."/>
            <person name="Lucas S."/>
            <person name="Hammon N."/>
            <person name="Deshpande S."/>
            <person name="Cheng J.F."/>
            <person name="Tapia R."/>
            <person name="Han C."/>
            <person name="Goodwin L."/>
            <person name="Pitluck S."/>
            <person name="Huntemann M."/>
            <person name="Liolios K."/>
            <person name="Ivanova N."/>
            <person name="Pagani I."/>
            <person name="Mavromatis K."/>
            <person name="Ovchinikova G."/>
            <person name="Pati A."/>
            <person name="Chen A."/>
            <person name="Palaniappan K."/>
            <person name="Land M."/>
            <person name="Hauser L."/>
            <person name="Brambilla E.M."/>
            <person name="Huber H."/>
            <person name="Yasawong M."/>
            <person name="Rohde M."/>
            <person name="Spring S."/>
            <person name="Abt B."/>
            <person name="Sikorski J."/>
            <person name="Wirth R."/>
            <person name="Detter J.C."/>
            <person name="Woyke T."/>
            <person name="Bristow J."/>
            <person name="Eisen J.A."/>
            <person name="Markowitz V."/>
            <person name="Hugenholtz P."/>
            <person name="Kyrpides N.C."/>
            <person name="Klenk H.P."/>
            <person name="Lapidus A."/>
        </authorList>
    </citation>
    <scope>NUCLEOTIDE SEQUENCE [LARGE SCALE GENOMIC DNA]</scope>
    <source>
        <strain evidence="3">DSM 11204 / 1A</strain>
    </source>
</reference>
<sequence length="123" mass="13315">MEDDAVQIAAAILTYLLAAAILVAMLHNLPAALVTLYMLALAARTYTPNTYTRTLLVIASALLIPTTPLLTSQAPIRIPLPLHTLLVYTPHSTHTTTHVLALDWGQIGLLTLALELKRKARKG</sequence>
<protein>
    <submittedName>
        <fullName evidence="2">Uncharacterized protein</fullName>
    </submittedName>
</protein>
<gene>
    <name evidence="2" type="ordered locus">Pyrfu_0093</name>
</gene>
<dbReference type="KEGG" id="pfm:Pyrfu_0093"/>
<organism evidence="2 3">
    <name type="scientific">Pyrolobus fumarii (strain DSM 11204 / 1A)</name>
    <dbReference type="NCBI Taxonomy" id="694429"/>
    <lineage>
        <taxon>Archaea</taxon>
        <taxon>Thermoproteota</taxon>
        <taxon>Thermoprotei</taxon>
        <taxon>Desulfurococcales</taxon>
        <taxon>Pyrodictiaceae</taxon>
        <taxon>Pyrolobus</taxon>
    </lineage>
</organism>
<keyword evidence="3" id="KW-1185">Reference proteome</keyword>
<dbReference type="HOGENOM" id="CLU_2010173_0_0_2"/>
<proteinExistence type="predicted"/>
<keyword evidence="1" id="KW-0812">Transmembrane</keyword>
<name>G0EE49_PYRF1</name>
<evidence type="ECO:0000256" key="1">
    <source>
        <dbReference type="SAM" id="Phobius"/>
    </source>
</evidence>
<dbReference type="STRING" id="694429.Pyrfu_0093"/>
<dbReference type="AlphaFoldDB" id="G0EE49"/>
<dbReference type="Proteomes" id="UP000001037">
    <property type="component" value="Chromosome"/>
</dbReference>
<dbReference type="InParanoid" id="G0EE49"/>
<evidence type="ECO:0000313" key="3">
    <source>
        <dbReference type="Proteomes" id="UP000001037"/>
    </source>
</evidence>
<keyword evidence="1" id="KW-0472">Membrane</keyword>
<feature type="transmembrane region" description="Helical" evidence="1">
    <location>
        <begin position="12"/>
        <end position="43"/>
    </location>
</feature>